<dbReference type="Pfam" id="PF08240">
    <property type="entry name" value="ADH_N"/>
    <property type="match status" value="1"/>
</dbReference>
<comment type="similarity">
    <text evidence="5">Belongs to the zinc-containing alcohol dehydrogenase family.</text>
</comment>
<evidence type="ECO:0000313" key="7">
    <source>
        <dbReference type="EMBL" id="NDL61091.1"/>
    </source>
</evidence>
<dbReference type="Gene3D" id="3.40.50.720">
    <property type="entry name" value="NAD(P)-binding Rossmann-like Domain"/>
    <property type="match status" value="1"/>
</dbReference>
<dbReference type="PANTHER" id="PTHR43401">
    <property type="entry name" value="L-THREONINE 3-DEHYDROGENASE"/>
    <property type="match status" value="1"/>
</dbReference>
<evidence type="ECO:0000256" key="5">
    <source>
        <dbReference type="RuleBase" id="RU361277"/>
    </source>
</evidence>
<dbReference type="InterPro" id="IPR020843">
    <property type="entry name" value="ER"/>
</dbReference>
<dbReference type="GO" id="GO:0016491">
    <property type="term" value="F:oxidoreductase activity"/>
    <property type="evidence" value="ECO:0007669"/>
    <property type="project" value="UniProtKB-KW"/>
</dbReference>
<accession>A0A7K3MCQ1</accession>
<dbReference type="InterPro" id="IPR002328">
    <property type="entry name" value="ADH_Zn_CS"/>
</dbReference>
<name>A0A7K3MCQ1_9ACTN</name>
<evidence type="ECO:0000313" key="8">
    <source>
        <dbReference type="Proteomes" id="UP000460435"/>
    </source>
</evidence>
<dbReference type="Pfam" id="PF00107">
    <property type="entry name" value="ADH_zinc_N"/>
    <property type="match status" value="1"/>
</dbReference>
<feature type="domain" description="Enoyl reductase (ER)" evidence="6">
    <location>
        <begin position="12"/>
        <end position="317"/>
    </location>
</feature>
<dbReference type="AlphaFoldDB" id="A0A7K3MCQ1"/>
<dbReference type="SUPFAM" id="SSF51735">
    <property type="entry name" value="NAD(P)-binding Rossmann-fold domains"/>
    <property type="match status" value="1"/>
</dbReference>
<dbReference type="InterPro" id="IPR013149">
    <property type="entry name" value="ADH-like_C"/>
</dbReference>
<protein>
    <submittedName>
        <fullName evidence="7">Alcohol dehydrogenase catalytic domain-containing protein</fullName>
    </submittedName>
</protein>
<keyword evidence="3 5" id="KW-0862">Zinc</keyword>
<comment type="caution">
    <text evidence="7">The sequence shown here is derived from an EMBL/GenBank/DDBJ whole genome shotgun (WGS) entry which is preliminary data.</text>
</comment>
<reference evidence="7 8" key="1">
    <citation type="submission" date="2019-11" db="EMBL/GenBank/DDBJ databases">
        <authorList>
            <person name="Li X.-J."/>
            <person name="Feng X.-M."/>
        </authorList>
    </citation>
    <scope>NUCLEOTIDE SEQUENCE [LARGE SCALE GENOMIC DNA]</scope>
    <source>
        <strain evidence="7 8">XMNu-373</strain>
    </source>
</reference>
<keyword evidence="2 5" id="KW-0479">Metal-binding</keyword>
<dbReference type="Proteomes" id="UP000460435">
    <property type="component" value="Unassembled WGS sequence"/>
</dbReference>
<comment type="cofactor">
    <cofactor evidence="1 5">
        <name>Zn(2+)</name>
        <dbReference type="ChEBI" id="CHEBI:29105"/>
    </cofactor>
</comment>
<dbReference type="PANTHER" id="PTHR43401:SF2">
    <property type="entry name" value="L-THREONINE 3-DEHYDROGENASE"/>
    <property type="match status" value="1"/>
</dbReference>
<organism evidence="7 8">
    <name type="scientific">Phytoactinopolyspora mesophila</name>
    <dbReference type="NCBI Taxonomy" id="2650750"/>
    <lineage>
        <taxon>Bacteria</taxon>
        <taxon>Bacillati</taxon>
        <taxon>Actinomycetota</taxon>
        <taxon>Actinomycetes</taxon>
        <taxon>Jiangellales</taxon>
        <taxon>Jiangellaceae</taxon>
        <taxon>Phytoactinopolyspora</taxon>
    </lineage>
</organism>
<dbReference type="EMBL" id="WLZY01000018">
    <property type="protein sequence ID" value="NDL61091.1"/>
    <property type="molecule type" value="Genomic_DNA"/>
</dbReference>
<dbReference type="SUPFAM" id="SSF50129">
    <property type="entry name" value="GroES-like"/>
    <property type="match status" value="1"/>
</dbReference>
<dbReference type="InterPro" id="IPR036291">
    <property type="entry name" value="NAD(P)-bd_dom_sf"/>
</dbReference>
<evidence type="ECO:0000256" key="2">
    <source>
        <dbReference type="ARBA" id="ARBA00022723"/>
    </source>
</evidence>
<keyword evidence="4" id="KW-0560">Oxidoreductase</keyword>
<dbReference type="SMART" id="SM00829">
    <property type="entry name" value="PKS_ER"/>
    <property type="match status" value="1"/>
</dbReference>
<evidence type="ECO:0000256" key="3">
    <source>
        <dbReference type="ARBA" id="ARBA00022833"/>
    </source>
</evidence>
<dbReference type="InterPro" id="IPR013154">
    <property type="entry name" value="ADH-like_N"/>
</dbReference>
<dbReference type="Gene3D" id="3.90.180.10">
    <property type="entry name" value="Medium-chain alcohol dehydrogenases, catalytic domain"/>
    <property type="match status" value="1"/>
</dbReference>
<evidence type="ECO:0000256" key="1">
    <source>
        <dbReference type="ARBA" id="ARBA00001947"/>
    </source>
</evidence>
<gene>
    <name evidence="7" type="ORF">F7O44_28880</name>
</gene>
<dbReference type="PROSITE" id="PS00059">
    <property type="entry name" value="ADH_ZINC"/>
    <property type="match status" value="1"/>
</dbReference>
<proteinExistence type="inferred from homology"/>
<dbReference type="RefSeq" id="WP_162453808.1">
    <property type="nucleotide sequence ID" value="NZ_WLZY01000018.1"/>
</dbReference>
<keyword evidence="8" id="KW-1185">Reference proteome</keyword>
<dbReference type="InterPro" id="IPR050129">
    <property type="entry name" value="Zn_alcohol_dh"/>
</dbReference>
<evidence type="ECO:0000256" key="4">
    <source>
        <dbReference type="ARBA" id="ARBA00023002"/>
    </source>
</evidence>
<dbReference type="InterPro" id="IPR011032">
    <property type="entry name" value="GroES-like_sf"/>
</dbReference>
<evidence type="ECO:0000259" key="6">
    <source>
        <dbReference type="SMART" id="SM00829"/>
    </source>
</evidence>
<sequence length="341" mass="35504">MHAFVIDAPMAGRVQKVDEPQADDADVVVDVETVGLCGIEVELYAGTMPYLHQRLTTYPIRPGHEWAGTVRETGPDVTTVRPGDRVTADTFIGCGSCDRCQLGRHHLCVSRQEIGVRDGRPGALAERISVPAVAVHKIPDGMSATAGAFVEPASCALRAVRAADVAYGTTTLVLGTGTLGLLAAQFARALNGEVCVAGLIPGQLQLAERLGFTDVVRSDELDTRQFACVIEATGAASVPQQALWHVEPGGRIALLGVAPEMAVLDAGRLVLNDLAVVGVLGGSAFIDDAIDMLASGAVVVEPLVAATIGLDDVAGILERGCRIVGNDAPKIHVRPNDTAQG</sequence>
<dbReference type="GO" id="GO:0008270">
    <property type="term" value="F:zinc ion binding"/>
    <property type="evidence" value="ECO:0007669"/>
    <property type="project" value="InterPro"/>
</dbReference>